<feature type="domain" description="HTH araC/xylS-type" evidence="10">
    <location>
        <begin position="1253"/>
        <end position="1352"/>
    </location>
</feature>
<reference evidence="13 14" key="1">
    <citation type="submission" date="2023-12" db="EMBL/GenBank/DDBJ databases">
        <title>Genome sequencing and assembly of bacterial species from a model synthetic community.</title>
        <authorList>
            <person name="Hogle S.L."/>
        </authorList>
    </citation>
    <scope>NUCLEOTIDE SEQUENCE [LARGE SCALE GENOMIC DNA]</scope>
    <source>
        <strain evidence="13 14">HAMBI_3031</strain>
    </source>
</reference>
<dbReference type="InterPro" id="IPR009057">
    <property type="entry name" value="Homeodomain-like_sf"/>
</dbReference>
<dbReference type="SUPFAM" id="SSF47384">
    <property type="entry name" value="Homodimeric domain of signal transducing histidine kinase"/>
    <property type="match status" value="1"/>
</dbReference>
<keyword evidence="14" id="KW-1185">Reference proteome</keyword>
<dbReference type="Proteomes" id="UP001325680">
    <property type="component" value="Chromosome"/>
</dbReference>
<evidence type="ECO:0000256" key="8">
    <source>
        <dbReference type="SAM" id="MobiDB-lite"/>
    </source>
</evidence>
<dbReference type="InterPro" id="IPR018060">
    <property type="entry name" value="HTH_AraC"/>
</dbReference>
<dbReference type="SUPFAM" id="SSF50998">
    <property type="entry name" value="Quinoprotein alcohol dehydrogenase-like"/>
    <property type="match status" value="1"/>
</dbReference>
<evidence type="ECO:0000259" key="11">
    <source>
        <dbReference type="PROSITE" id="PS50109"/>
    </source>
</evidence>
<dbReference type="Pfam" id="PF07494">
    <property type="entry name" value="Reg_prop"/>
    <property type="match status" value="4"/>
</dbReference>
<dbReference type="InterPro" id="IPR018062">
    <property type="entry name" value="HTH_AraC-typ_CS"/>
</dbReference>
<keyword evidence="3 7" id="KW-0597">Phosphoprotein</keyword>
<dbReference type="SUPFAM" id="SSF52172">
    <property type="entry name" value="CheY-like"/>
    <property type="match status" value="1"/>
</dbReference>
<evidence type="ECO:0000256" key="2">
    <source>
        <dbReference type="ARBA" id="ARBA00012438"/>
    </source>
</evidence>
<evidence type="ECO:0000313" key="13">
    <source>
        <dbReference type="EMBL" id="WQD38704.1"/>
    </source>
</evidence>
<dbReference type="InterPro" id="IPR011123">
    <property type="entry name" value="Y_Y_Y"/>
</dbReference>
<dbReference type="SMART" id="SM00342">
    <property type="entry name" value="HTH_ARAC"/>
    <property type="match status" value="1"/>
</dbReference>
<dbReference type="InterPro" id="IPR004358">
    <property type="entry name" value="Sig_transdc_His_kin-like_C"/>
</dbReference>
<dbReference type="Pfam" id="PF00072">
    <property type="entry name" value="Response_reg"/>
    <property type="match status" value="1"/>
</dbReference>
<feature type="region of interest" description="Disordered" evidence="8">
    <location>
        <begin position="1348"/>
        <end position="1369"/>
    </location>
</feature>
<dbReference type="SMART" id="SM00388">
    <property type="entry name" value="HisKA"/>
    <property type="match status" value="1"/>
</dbReference>
<dbReference type="PROSITE" id="PS00041">
    <property type="entry name" value="HTH_ARAC_FAMILY_1"/>
    <property type="match status" value="1"/>
</dbReference>
<name>A0ABZ0W7Q8_9BACT</name>
<keyword evidence="9" id="KW-0732">Signal</keyword>
<evidence type="ECO:0000256" key="9">
    <source>
        <dbReference type="SAM" id="SignalP"/>
    </source>
</evidence>
<gene>
    <name evidence="13" type="ORF">U0035_00920</name>
</gene>
<feature type="domain" description="Response regulatory" evidence="12">
    <location>
        <begin position="1106"/>
        <end position="1221"/>
    </location>
</feature>
<evidence type="ECO:0000256" key="7">
    <source>
        <dbReference type="PROSITE-ProRule" id="PRU00169"/>
    </source>
</evidence>
<evidence type="ECO:0000256" key="4">
    <source>
        <dbReference type="ARBA" id="ARBA00023015"/>
    </source>
</evidence>
<dbReference type="Gene3D" id="3.30.565.10">
    <property type="entry name" value="Histidine kinase-like ATPase, C-terminal domain"/>
    <property type="match status" value="1"/>
</dbReference>
<protein>
    <recommendedName>
        <fullName evidence="2">histidine kinase</fullName>
        <ecNumber evidence="2">2.7.13.3</ecNumber>
    </recommendedName>
</protein>
<keyword evidence="4" id="KW-0805">Transcription regulation</keyword>
<feature type="chain" id="PRO_5047392410" description="histidine kinase" evidence="9">
    <location>
        <begin position="20"/>
        <end position="1369"/>
    </location>
</feature>
<dbReference type="EC" id="2.7.13.3" evidence="2"/>
<dbReference type="Gene3D" id="3.40.50.2300">
    <property type="match status" value="1"/>
</dbReference>
<dbReference type="InterPro" id="IPR036097">
    <property type="entry name" value="HisK_dim/P_sf"/>
</dbReference>
<keyword evidence="5" id="KW-0238">DNA-binding</keyword>
<dbReference type="InterPro" id="IPR011006">
    <property type="entry name" value="CheY-like_superfamily"/>
</dbReference>
<dbReference type="Pfam" id="PF00512">
    <property type="entry name" value="HisKA"/>
    <property type="match status" value="1"/>
</dbReference>
<dbReference type="InterPro" id="IPR001789">
    <property type="entry name" value="Sig_transdc_resp-reg_receiver"/>
</dbReference>
<dbReference type="Gene3D" id="2.130.10.10">
    <property type="entry name" value="YVTN repeat-like/Quinoprotein amine dehydrogenase"/>
    <property type="match status" value="2"/>
</dbReference>
<dbReference type="Pfam" id="PF02518">
    <property type="entry name" value="HATPase_c"/>
    <property type="match status" value="1"/>
</dbReference>
<feature type="signal peptide" evidence="9">
    <location>
        <begin position="1"/>
        <end position="19"/>
    </location>
</feature>
<dbReference type="RefSeq" id="WP_114791482.1">
    <property type="nucleotide sequence ID" value="NZ_CP139960.1"/>
</dbReference>
<dbReference type="SUPFAM" id="SSF55874">
    <property type="entry name" value="ATPase domain of HSP90 chaperone/DNA topoisomerase II/histidine kinase"/>
    <property type="match status" value="1"/>
</dbReference>
<dbReference type="SMART" id="SM00448">
    <property type="entry name" value="REC"/>
    <property type="match status" value="1"/>
</dbReference>
<dbReference type="InterPro" id="IPR005467">
    <property type="entry name" value="His_kinase_dom"/>
</dbReference>
<evidence type="ECO:0000256" key="1">
    <source>
        <dbReference type="ARBA" id="ARBA00000085"/>
    </source>
</evidence>
<dbReference type="InterPro" id="IPR003661">
    <property type="entry name" value="HisK_dim/P_dom"/>
</dbReference>
<dbReference type="Pfam" id="PF12833">
    <property type="entry name" value="HTH_18"/>
    <property type="match status" value="1"/>
</dbReference>
<dbReference type="PROSITE" id="PS01124">
    <property type="entry name" value="HTH_ARAC_FAMILY_2"/>
    <property type="match status" value="1"/>
</dbReference>
<dbReference type="Gene3D" id="1.10.10.60">
    <property type="entry name" value="Homeodomain-like"/>
    <property type="match status" value="1"/>
</dbReference>
<dbReference type="InterPro" id="IPR013783">
    <property type="entry name" value="Ig-like_fold"/>
</dbReference>
<dbReference type="Pfam" id="PF07495">
    <property type="entry name" value="Y_Y_Y"/>
    <property type="match status" value="1"/>
</dbReference>
<dbReference type="SMART" id="SM00387">
    <property type="entry name" value="HATPase_c"/>
    <property type="match status" value="1"/>
</dbReference>
<dbReference type="EMBL" id="CP139960">
    <property type="protein sequence ID" value="WQD38704.1"/>
    <property type="molecule type" value="Genomic_DNA"/>
</dbReference>
<dbReference type="InterPro" id="IPR036890">
    <property type="entry name" value="HATPase_C_sf"/>
</dbReference>
<dbReference type="InterPro" id="IPR011110">
    <property type="entry name" value="Reg_prop"/>
</dbReference>
<feature type="modified residue" description="4-aspartylphosphate" evidence="7">
    <location>
        <position position="1154"/>
    </location>
</feature>
<accession>A0ABZ0W7Q8</accession>
<dbReference type="SUPFAM" id="SSF63829">
    <property type="entry name" value="Calcium-dependent phosphotriesterase"/>
    <property type="match status" value="1"/>
</dbReference>
<evidence type="ECO:0000313" key="14">
    <source>
        <dbReference type="Proteomes" id="UP001325680"/>
    </source>
</evidence>
<dbReference type="InterPro" id="IPR011047">
    <property type="entry name" value="Quinoprotein_ADH-like_sf"/>
</dbReference>
<organism evidence="13 14">
    <name type="scientific">Niabella yanshanensis</name>
    <dbReference type="NCBI Taxonomy" id="577386"/>
    <lineage>
        <taxon>Bacteria</taxon>
        <taxon>Pseudomonadati</taxon>
        <taxon>Bacteroidota</taxon>
        <taxon>Chitinophagia</taxon>
        <taxon>Chitinophagales</taxon>
        <taxon>Chitinophagaceae</taxon>
        <taxon>Niabella</taxon>
    </lineage>
</organism>
<dbReference type="PANTHER" id="PTHR43547:SF2">
    <property type="entry name" value="HYBRID SIGNAL TRANSDUCTION HISTIDINE KINASE C"/>
    <property type="match status" value="1"/>
</dbReference>
<dbReference type="InterPro" id="IPR015943">
    <property type="entry name" value="WD40/YVTN_repeat-like_dom_sf"/>
</dbReference>
<dbReference type="PANTHER" id="PTHR43547">
    <property type="entry name" value="TWO-COMPONENT HISTIDINE KINASE"/>
    <property type="match status" value="1"/>
</dbReference>
<dbReference type="PRINTS" id="PR00344">
    <property type="entry name" value="BCTRLSENSOR"/>
</dbReference>
<dbReference type="CDD" id="cd00082">
    <property type="entry name" value="HisKA"/>
    <property type="match status" value="1"/>
</dbReference>
<evidence type="ECO:0000256" key="3">
    <source>
        <dbReference type="ARBA" id="ARBA00022553"/>
    </source>
</evidence>
<dbReference type="Gene3D" id="1.10.287.130">
    <property type="match status" value="1"/>
</dbReference>
<sequence length="1369" mass="154360">MRLQFIFILLFFCCFISTAQQGEALPGDLKFKHFTSANGLSQRSVMAIVQDKTGYLWFGTRDGLNKFDGQKFIVYRHMATDDASLSNNNVHSIYEDDYGNLWIGTQAGLNRYNPRTDNFTRFRLPKQGRGGPDAIVRSIIQVNRDLLWAATDDGIIQIHIKSNRVEQIIKPDGSNDLSNKSTRYFLKTKDGAVWICNTQFIDVYNLAKKTFSRIPYPRKSSNNIHFNDLPTLYIDRKNTIWLGYEQGLAVYNPQTGSFSDFEFNSKIAVSSAVRSICEDLTGNLWIGSYAGLYILDAAHSKISHIVHDENNATSLSQNSIYKIIRDSRGDMWLGTWADGLNYYNKDIGTFKSISFGNAPNKLNYKVVSGIAEDLQGNLWIGTEGGGLNVYDKNSLRFSYFKHEPDNPHSLAANNVKSVIAAGNGHIWLGMHDGGVNVLDPSQQPFRFKKIDFSAPGAIPLKGYKVLTLLEDRNENIWIGTLTGGLCFYNTRKQELTKTDNDIRTVMSIAQTADPEVLAIGGDNGLETINIRTKKRVKIPLEQIVKRNTPLYVNCVFIDAFNIYWIGTEGNGVFMYDPEKNEAKVYGTGEGLPNDIVYGILADETGNIWVSTNNGISRLEISSGKIKNFSQQDGLQGNEFNYGSFFRSRSGELYFGGINGLTYFNPAAIKKNNFVPVIDIANLEVNNMPYLRITDAIPEVSLRYNQNNFSIEFTALNYMYPEKSEFAYKLEGMDRDWIYVKNERRAVYTNIPAGHYIFKVKGANSDGIWNEEGDELAIKVQPAPWQTWWAYAIYTAILLAVALYIRKLIVLRVREKRETERIEQRNRMKLSLFSDISHDFRTPLTLIVGPLKEMLDKNEGDAHIKQQHAIMYRNAGMLLQLINEVLDFTKMESNAQKLEASQANLVHFMQDIKMSFDALAATRNIGFDLIVENDIPGIWFDQVLIRKVLFNLLANAFKFTNAGKSITIKISSTGNQQAAFKNYVAIDVINFGNVLSADQMARIFDPFYQLDHKNKYQGSGLGLSLVKKLVELHKGAVTVKSSAEQGTCFTVFLRQGYQHFSKNERAGRLNYSLDDLMVDAIAGDYKALNDEPGIRTEGAIAVQDRPLLLIVEDNADVLQFIRQIFIDSCNVLTAGNGDEALLLAAKYPVDLIISDVEMPVMNGFELCNAIKGNLITSHIFVILLTAKTSPDHQQKGYSIGADSYITKPFDANILRIHVANLLKTRANLALKFKKDAILEPGKLNLSSPDEIFLEKAIALVEENIENPEFNANMFVAKMYMSRTVLYTKLKALTGQNISTFIRTVRLKKAAQFILYSNKTISQIAFDAGFNDLKYFRESFKELFNLTPSEYKKQKSPDRSASDENKPNTES</sequence>
<feature type="domain" description="Histidine kinase" evidence="11">
    <location>
        <begin position="834"/>
        <end position="1056"/>
    </location>
</feature>
<keyword evidence="6" id="KW-0804">Transcription</keyword>
<dbReference type="InterPro" id="IPR003594">
    <property type="entry name" value="HATPase_dom"/>
</dbReference>
<proteinExistence type="predicted"/>
<evidence type="ECO:0000256" key="6">
    <source>
        <dbReference type="ARBA" id="ARBA00023163"/>
    </source>
</evidence>
<evidence type="ECO:0000259" key="10">
    <source>
        <dbReference type="PROSITE" id="PS01124"/>
    </source>
</evidence>
<evidence type="ECO:0000256" key="5">
    <source>
        <dbReference type="ARBA" id="ARBA00023125"/>
    </source>
</evidence>
<dbReference type="SUPFAM" id="SSF46689">
    <property type="entry name" value="Homeodomain-like"/>
    <property type="match status" value="1"/>
</dbReference>
<dbReference type="Gene3D" id="2.60.40.10">
    <property type="entry name" value="Immunoglobulins"/>
    <property type="match status" value="1"/>
</dbReference>
<comment type="catalytic activity">
    <reaction evidence="1">
        <text>ATP + protein L-histidine = ADP + protein N-phospho-L-histidine.</text>
        <dbReference type="EC" id="2.7.13.3"/>
    </reaction>
</comment>
<dbReference type="PROSITE" id="PS50110">
    <property type="entry name" value="RESPONSE_REGULATORY"/>
    <property type="match status" value="1"/>
</dbReference>
<dbReference type="PROSITE" id="PS50109">
    <property type="entry name" value="HIS_KIN"/>
    <property type="match status" value="1"/>
</dbReference>
<evidence type="ECO:0000259" key="12">
    <source>
        <dbReference type="PROSITE" id="PS50110"/>
    </source>
</evidence>